<proteinExistence type="predicted"/>
<evidence type="ECO:0000313" key="1">
    <source>
        <dbReference type="EMBL" id="CAG8464963.1"/>
    </source>
</evidence>
<protein>
    <submittedName>
        <fullName evidence="1">1174_t:CDS:1</fullName>
    </submittedName>
</protein>
<accession>A0ACA9KBY9</accession>
<organism evidence="1 2">
    <name type="scientific">Cetraspora pellucida</name>
    <dbReference type="NCBI Taxonomy" id="1433469"/>
    <lineage>
        <taxon>Eukaryota</taxon>
        <taxon>Fungi</taxon>
        <taxon>Fungi incertae sedis</taxon>
        <taxon>Mucoromycota</taxon>
        <taxon>Glomeromycotina</taxon>
        <taxon>Glomeromycetes</taxon>
        <taxon>Diversisporales</taxon>
        <taxon>Gigasporaceae</taxon>
        <taxon>Cetraspora</taxon>
    </lineage>
</organism>
<gene>
    <name evidence="1" type="ORF">SPELUC_LOCUS1428</name>
</gene>
<sequence>MTQRPTIEFNINNQKLASKKNKENSKQMTNKMISDNQLNGKEQETHNVIHNLKSKEERLIDAQTTKLIKESRVEEIEQEPKIGDEMETIVKMNVTLNQVADEDGFIQVTGKKNRKKTSIPIINKRPSSYKKDKEVKRNKVC</sequence>
<comment type="caution">
    <text evidence="1">The sequence shown here is derived from an EMBL/GenBank/DDBJ whole genome shotgun (WGS) entry which is preliminary data.</text>
</comment>
<reference evidence="1" key="1">
    <citation type="submission" date="2021-06" db="EMBL/GenBank/DDBJ databases">
        <authorList>
            <person name="Kallberg Y."/>
            <person name="Tangrot J."/>
            <person name="Rosling A."/>
        </authorList>
    </citation>
    <scope>NUCLEOTIDE SEQUENCE</scope>
    <source>
        <strain evidence="1">28 12/20/2015</strain>
    </source>
</reference>
<name>A0ACA9KBY9_9GLOM</name>
<keyword evidence="2" id="KW-1185">Reference proteome</keyword>
<dbReference type="EMBL" id="CAJVPW010000763">
    <property type="protein sequence ID" value="CAG8464963.1"/>
    <property type="molecule type" value="Genomic_DNA"/>
</dbReference>
<dbReference type="Proteomes" id="UP000789366">
    <property type="component" value="Unassembled WGS sequence"/>
</dbReference>
<evidence type="ECO:0000313" key="2">
    <source>
        <dbReference type="Proteomes" id="UP000789366"/>
    </source>
</evidence>